<dbReference type="GO" id="GO:0005634">
    <property type="term" value="C:nucleus"/>
    <property type="evidence" value="ECO:0007669"/>
    <property type="project" value="TreeGrafter"/>
</dbReference>
<evidence type="ECO:0000256" key="5">
    <source>
        <dbReference type="ARBA" id="ARBA00022840"/>
    </source>
</evidence>
<dbReference type="InterPro" id="IPR050494">
    <property type="entry name" value="Ser_Thr_dual-spec_kinase"/>
</dbReference>
<keyword evidence="4" id="KW-0418">Kinase</keyword>
<evidence type="ECO:0000256" key="4">
    <source>
        <dbReference type="ARBA" id="ARBA00022777"/>
    </source>
</evidence>
<dbReference type="InterPro" id="IPR017441">
    <property type="entry name" value="Protein_kinase_ATP_BS"/>
</dbReference>
<dbReference type="PANTHER" id="PTHR24058:SF17">
    <property type="entry name" value="HOMEODOMAIN INTERACTING PROTEIN KINASE, ISOFORM D"/>
    <property type="match status" value="1"/>
</dbReference>
<dbReference type="GO" id="GO:0004713">
    <property type="term" value="F:protein tyrosine kinase activity"/>
    <property type="evidence" value="ECO:0007669"/>
    <property type="project" value="TreeGrafter"/>
</dbReference>
<dbReference type="WBParaSite" id="ACRNAN_scaffold309.g29725.t1">
    <property type="protein sequence ID" value="ACRNAN_scaffold309.g29725.t1"/>
    <property type="gene ID" value="ACRNAN_scaffold309.g29725"/>
</dbReference>
<keyword evidence="9" id="KW-1185">Reference proteome</keyword>
<keyword evidence="2" id="KW-0808">Transferase</keyword>
<dbReference type="InterPro" id="IPR000719">
    <property type="entry name" value="Prot_kinase_dom"/>
</dbReference>
<dbReference type="Proteomes" id="UP000887540">
    <property type="component" value="Unplaced"/>
</dbReference>
<keyword evidence="1" id="KW-0723">Serine/threonine-protein kinase</keyword>
<dbReference type="PROSITE" id="PS50011">
    <property type="entry name" value="PROTEIN_KINASE_DOM"/>
    <property type="match status" value="1"/>
</dbReference>
<feature type="compositionally biased region" description="Polar residues" evidence="7">
    <location>
        <begin position="48"/>
        <end position="59"/>
    </location>
</feature>
<accession>A0A914DMI4</accession>
<dbReference type="PROSITE" id="PS00107">
    <property type="entry name" value="PROTEIN_KINASE_ATP"/>
    <property type="match status" value="1"/>
</dbReference>
<dbReference type="GO" id="GO:0005524">
    <property type="term" value="F:ATP binding"/>
    <property type="evidence" value="ECO:0007669"/>
    <property type="project" value="UniProtKB-UniRule"/>
</dbReference>
<name>A0A914DMI4_9BILA</name>
<evidence type="ECO:0000256" key="1">
    <source>
        <dbReference type="ARBA" id="ARBA00022527"/>
    </source>
</evidence>
<dbReference type="Gene3D" id="3.30.200.20">
    <property type="entry name" value="Phosphorylase Kinase, domain 1"/>
    <property type="match status" value="1"/>
</dbReference>
<evidence type="ECO:0000313" key="10">
    <source>
        <dbReference type="WBParaSite" id="ACRNAN_scaffold309.g29725.t1"/>
    </source>
</evidence>
<keyword evidence="5 6" id="KW-0067">ATP-binding</keyword>
<protein>
    <submittedName>
        <fullName evidence="10">Protein kinase domain-containing protein</fullName>
    </submittedName>
</protein>
<evidence type="ECO:0000256" key="6">
    <source>
        <dbReference type="PROSITE-ProRule" id="PRU10141"/>
    </source>
</evidence>
<evidence type="ECO:0000256" key="2">
    <source>
        <dbReference type="ARBA" id="ARBA00022679"/>
    </source>
</evidence>
<evidence type="ECO:0000256" key="3">
    <source>
        <dbReference type="ARBA" id="ARBA00022741"/>
    </source>
</evidence>
<evidence type="ECO:0000313" key="9">
    <source>
        <dbReference type="Proteomes" id="UP000887540"/>
    </source>
</evidence>
<evidence type="ECO:0000259" key="8">
    <source>
        <dbReference type="PROSITE" id="PS50011"/>
    </source>
</evidence>
<proteinExistence type="predicted"/>
<dbReference type="InterPro" id="IPR011009">
    <property type="entry name" value="Kinase-like_dom_sf"/>
</dbReference>
<dbReference type="SUPFAM" id="SSF56112">
    <property type="entry name" value="Protein kinase-like (PK-like)"/>
    <property type="match status" value="1"/>
</dbReference>
<sequence length="123" mass="13518">MLTLIKALTSEALGMVLIVGLPDKKISSIYLAQDISGHTGTVAHKPQPLNTDKNNTKSRPSAEGEYQLIKNEVLTSPYNNQYEVLEFLGKGTFSQVVKARKKGTNEIVAIKIKQLLCLKSFLS</sequence>
<dbReference type="AlphaFoldDB" id="A0A914DMI4"/>
<evidence type="ECO:0000256" key="7">
    <source>
        <dbReference type="SAM" id="MobiDB-lite"/>
    </source>
</evidence>
<feature type="region of interest" description="Disordered" evidence="7">
    <location>
        <begin position="40"/>
        <end position="62"/>
    </location>
</feature>
<keyword evidence="3 6" id="KW-0547">Nucleotide-binding</keyword>
<feature type="binding site" evidence="6">
    <location>
        <position position="111"/>
    </location>
    <ligand>
        <name>ATP</name>
        <dbReference type="ChEBI" id="CHEBI:30616"/>
    </ligand>
</feature>
<dbReference type="GO" id="GO:0005737">
    <property type="term" value="C:cytoplasm"/>
    <property type="evidence" value="ECO:0007669"/>
    <property type="project" value="TreeGrafter"/>
</dbReference>
<dbReference type="PANTHER" id="PTHR24058">
    <property type="entry name" value="DUAL SPECIFICITY PROTEIN KINASE"/>
    <property type="match status" value="1"/>
</dbReference>
<dbReference type="GO" id="GO:0004674">
    <property type="term" value="F:protein serine/threonine kinase activity"/>
    <property type="evidence" value="ECO:0007669"/>
    <property type="project" value="UniProtKB-KW"/>
</dbReference>
<feature type="domain" description="Protein kinase" evidence="8">
    <location>
        <begin position="82"/>
        <end position="123"/>
    </location>
</feature>
<reference evidence="10" key="1">
    <citation type="submission" date="2022-11" db="UniProtKB">
        <authorList>
            <consortium name="WormBaseParasite"/>
        </authorList>
    </citation>
    <scope>IDENTIFICATION</scope>
</reference>
<organism evidence="9 10">
    <name type="scientific">Acrobeloides nanus</name>
    <dbReference type="NCBI Taxonomy" id="290746"/>
    <lineage>
        <taxon>Eukaryota</taxon>
        <taxon>Metazoa</taxon>
        <taxon>Ecdysozoa</taxon>
        <taxon>Nematoda</taxon>
        <taxon>Chromadorea</taxon>
        <taxon>Rhabditida</taxon>
        <taxon>Tylenchina</taxon>
        <taxon>Cephalobomorpha</taxon>
        <taxon>Cephaloboidea</taxon>
        <taxon>Cephalobidae</taxon>
        <taxon>Acrobeloides</taxon>
    </lineage>
</organism>